<dbReference type="NCBIfam" id="TIGR01727">
    <property type="entry name" value="oligo_HPY"/>
    <property type="match status" value="1"/>
</dbReference>
<comment type="catalytic activity">
    <reaction evidence="12">
        <text>Ni(2+)(out) + ATP + H2O = Ni(2+)(in) + ADP + phosphate + H(+)</text>
        <dbReference type="Rhea" id="RHEA:15557"/>
        <dbReference type="ChEBI" id="CHEBI:15377"/>
        <dbReference type="ChEBI" id="CHEBI:15378"/>
        <dbReference type="ChEBI" id="CHEBI:30616"/>
        <dbReference type="ChEBI" id="CHEBI:43474"/>
        <dbReference type="ChEBI" id="CHEBI:49786"/>
        <dbReference type="ChEBI" id="CHEBI:456216"/>
        <dbReference type="EC" id="7.2.2.11"/>
    </reaction>
    <physiologicalReaction direction="left-to-right" evidence="12">
        <dbReference type="Rhea" id="RHEA:15558"/>
    </physiologicalReaction>
</comment>
<evidence type="ECO:0000256" key="6">
    <source>
        <dbReference type="ARBA" id="ARBA00022967"/>
    </source>
</evidence>
<evidence type="ECO:0000256" key="8">
    <source>
        <dbReference type="ARBA" id="ARBA00023136"/>
    </source>
</evidence>
<dbReference type="CDD" id="cd03257">
    <property type="entry name" value="ABC_NikE_OppD_transporters"/>
    <property type="match status" value="1"/>
</dbReference>
<gene>
    <name evidence="14" type="ORF">FKV42_10660</name>
</gene>
<dbReference type="InterPro" id="IPR027417">
    <property type="entry name" value="P-loop_NTPase"/>
</dbReference>
<evidence type="ECO:0000313" key="14">
    <source>
        <dbReference type="EMBL" id="TQD24391.1"/>
    </source>
</evidence>
<keyword evidence="4" id="KW-0547">Nucleotide-binding</keyword>
<evidence type="ECO:0000256" key="9">
    <source>
        <dbReference type="ARBA" id="ARBA00038669"/>
    </source>
</evidence>
<evidence type="ECO:0000256" key="1">
    <source>
        <dbReference type="ARBA" id="ARBA00004202"/>
    </source>
</evidence>
<dbReference type="SUPFAM" id="SSF52540">
    <property type="entry name" value="P-loop containing nucleoside triphosphate hydrolases"/>
    <property type="match status" value="1"/>
</dbReference>
<dbReference type="InterPro" id="IPR050388">
    <property type="entry name" value="ABC_Ni/Peptide_Import"/>
</dbReference>
<dbReference type="InterPro" id="IPR003439">
    <property type="entry name" value="ABC_transporter-like_ATP-bd"/>
</dbReference>
<dbReference type="InterPro" id="IPR013563">
    <property type="entry name" value="Oligopep_ABC_C"/>
</dbReference>
<keyword evidence="3" id="KW-1003">Cell membrane</keyword>
<dbReference type="EMBL" id="VIAQ01000017">
    <property type="protein sequence ID" value="TQD24391.1"/>
    <property type="molecule type" value="Genomic_DNA"/>
</dbReference>
<evidence type="ECO:0000259" key="13">
    <source>
        <dbReference type="PROSITE" id="PS50893"/>
    </source>
</evidence>
<feature type="domain" description="ABC transporter" evidence="13">
    <location>
        <begin position="4"/>
        <end position="251"/>
    </location>
</feature>
<dbReference type="GO" id="GO:0015413">
    <property type="term" value="F:ABC-type nickel transporter activity"/>
    <property type="evidence" value="ECO:0007669"/>
    <property type="project" value="UniProtKB-EC"/>
</dbReference>
<evidence type="ECO:0000256" key="10">
    <source>
        <dbReference type="ARBA" id="ARBA00039098"/>
    </source>
</evidence>
<dbReference type="AlphaFoldDB" id="A0A7Z8KMD6"/>
<dbReference type="PANTHER" id="PTHR43297:SF13">
    <property type="entry name" value="NICKEL ABC TRANSPORTER, ATP-BINDING PROTEIN"/>
    <property type="match status" value="1"/>
</dbReference>
<name>A0A7Z8KMD6_9EURY</name>
<keyword evidence="2" id="KW-0813">Transport</keyword>
<dbReference type="SMART" id="SM00382">
    <property type="entry name" value="AAA"/>
    <property type="match status" value="1"/>
</dbReference>
<keyword evidence="5 14" id="KW-0067">ATP-binding</keyword>
<evidence type="ECO:0000256" key="12">
    <source>
        <dbReference type="ARBA" id="ARBA00048610"/>
    </source>
</evidence>
<keyword evidence="15" id="KW-1185">Reference proteome</keyword>
<organism evidence="14 15">
    <name type="scientific">Methanolobus vulcani</name>
    <dbReference type="NCBI Taxonomy" id="38026"/>
    <lineage>
        <taxon>Archaea</taxon>
        <taxon>Methanobacteriati</taxon>
        <taxon>Methanobacteriota</taxon>
        <taxon>Stenosarchaea group</taxon>
        <taxon>Methanomicrobia</taxon>
        <taxon>Methanosarcinales</taxon>
        <taxon>Methanosarcinaceae</taxon>
        <taxon>Methanolobus</taxon>
    </lineage>
</organism>
<dbReference type="InterPro" id="IPR003593">
    <property type="entry name" value="AAA+_ATPase"/>
</dbReference>
<keyword evidence="7" id="KW-0406">Ion transport</keyword>
<dbReference type="OrthoDB" id="18209at2157"/>
<dbReference type="FunFam" id="3.40.50.300:FF:000016">
    <property type="entry name" value="Oligopeptide ABC transporter ATP-binding component"/>
    <property type="match status" value="1"/>
</dbReference>
<comment type="subunit">
    <text evidence="9">The complex is composed of two ATP-binding proteins (NikD and NikE), two transmembrane proteins (NikB and NikC) and a solute-binding protein (NikA).</text>
</comment>
<dbReference type="EC" id="7.2.2.11" evidence="10"/>
<dbReference type="InterPro" id="IPR017871">
    <property type="entry name" value="ABC_transporter-like_CS"/>
</dbReference>
<dbReference type="Gene3D" id="3.40.50.300">
    <property type="entry name" value="P-loop containing nucleotide triphosphate hydrolases"/>
    <property type="match status" value="1"/>
</dbReference>
<keyword evidence="8" id="KW-0472">Membrane</keyword>
<evidence type="ECO:0000256" key="4">
    <source>
        <dbReference type="ARBA" id="ARBA00022741"/>
    </source>
</evidence>
<evidence type="ECO:0000256" key="2">
    <source>
        <dbReference type="ARBA" id="ARBA00022448"/>
    </source>
</evidence>
<accession>A0A7Z8KMD6</accession>
<evidence type="ECO:0000256" key="3">
    <source>
        <dbReference type="ARBA" id="ARBA00022475"/>
    </source>
</evidence>
<dbReference type="Proteomes" id="UP000319335">
    <property type="component" value="Unassembled WGS sequence"/>
</dbReference>
<evidence type="ECO:0000256" key="7">
    <source>
        <dbReference type="ARBA" id="ARBA00023065"/>
    </source>
</evidence>
<comment type="subcellular location">
    <subcellularLocation>
        <location evidence="1">Cell membrane</location>
        <topology evidence="1">Peripheral membrane protein</topology>
    </subcellularLocation>
</comment>
<comment type="caution">
    <text evidence="14">The sequence shown here is derived from an EMBL/GenBank/DDBJ whole genome shotgun (WGS) entry which is preliminary data.</text>
</comment>
<dbReference type="GO" id="GO:0005886">
    <property type="term" value="C:plasma membrane"/>
    <property type="evidence" value="ECO:0007669"/>
    <property type="project" value="UniProtKB-SubCell"/>
</dbReference>
<evidence type="ECO:0000313" key="15">
    <source>
        <dbReference type="Proteomes" id="UP000319335"/>
    </source>
</evidence>
<dbReference type="PROSITE" id="PS00211">
    <property type="entry name" value="ABC_TRANSPORTER_1"/>
    <property type="match status" value="1"/>
</dbReference>
<dbReference type="RefSeq" id="WP_154810247.1">
    <property type="nucleotide sequence ID" value="NZ_VIAQ01000017.1"/>
</dbReference>
<dbReference type="GO" id="GO:0005524">
    <property type="term" value="F:ATP binding"/>
    <property type="evidence" value="ECO:0007669"/>
    <property type="project" value="UniProtKB-KW"/>
</dbReference>
<dbReference type="GO" id="GO:0016887">
    <property type="term" value="F:ATP hydrolysis activity"/>
    <property type="evidence" value="ECO:0007669"/>
    <property type="project" value="InterPro"/>
</dbReference>
<dbReference type="Pfam" id="PF08352">
    <property type="entry name" value="oligo_HPY"/>
    <property type="match status" value="1"/>
</dbReference>
<dbReference type="GO" id="GO:0015833">
    <property type="term" value="P:peptide transport"/>
    <property type="evidence" value="ECO:0007669"/>
    <property type="project" value="InterPro"/>
</dbReference>
<proteinExistence type="predicted"/>
<evidence type="ECO:0000256" key="5">
    <source>
        <dbReference type="ARBA" id="ARBA00022840"/>
    </source>
</evidence>
<keyword evidence="6" id="KW-1278">Translocase</keyword>
<reference evidence="14 15" key="1">
    <citation type="submission" date="2019-06" db="EMBL/GenBank/DDBJ databases">
        <title>Draft genome sequence of Methanolobus vulcani B1d.</title>
        <authorList>
            <person name="Creighbaum A.J."/>
            <person name="Ticak T."/>
            <person name="Hariraju D."/>
            <person name="Arivett B.A."/>
            <person name="Ferguson D.J.Jr."/>
        </authorList>
    </citation>
    <scope>NUCLEOTIDE SEQUENCE [LARGE SCALE GENOMIC DNA]</scope>
    <source>
        <strain evidence="14 15">B1d</strain>
    </source>
</reference>
<dbReference type="PROSITE" id="PS50893">
    <property type="entry name" value="ABC_TRANSPORTER_2"/>
    <property type="match status" value="1"/>
</dbReference>
<evidence type="ECO:0000256" key="11">
    <source>
        <dbReference type="ARBA" id="ARBA00044143"/>
    </source>
</evidence>
<sequence>MSLLKIEGLRVFFRSGNRTVKANNSIDLEVMNNETIGIIGETGCGKSILGRAIMTLLSENTEISGRIIYKGEDLLSLSENKLRDVRGKNIGIILQNPAAALNPVLSIGDQISEVFRYHDKMSKQDARIKTAGILEMVGIDPDRMGEFPHQFSGGMKQRIMIAMGMAFSPELLIADEPTKGLDPETKKSIVNLLQNLVRSKNMSMILITHDLDVAEKICDRVAVMYAGEIIELASVNDILAEPGHPYTQVLLSSLPKKGLRSISGESPSLSSPPSGCRFHPRCEYAMDICKQVHPDMFLTDIETEVRCFLYNGGQDKP</sequence>
<protein>
    <recommendedName>
        <fullName evidence="11">Nickel import system ATP-binding protein NikD</fullName>
        <ecNumber evidence="10">7.2.2.11</ecNumber>
    </recommendedName>
</protein>
<dbReference type="Pfam" id="PF00005">
    <property type="entry name" value="ABC_tran"/>
    <property type="match status" value="1"/>
</dbReference>
<dbReference type="PANTHER" id="PTHR43297">
    <property type="entry name" value="OLIGOPEPTIDE TRANSPORT ATP-BINDING PROTEIN APPD"/>
    <property type="match status" value="1"/>
</dbReference>